<dbReference type="AlphaFoldDB" id="A0AAW2RJC6"/>
<evidence type="ECO:0000313" key="1">
    <source>
        <dbReference type="EMBL" id="KAL0379616.1"/>
    </source>
</evidence>
<dbReference type="EMBL" id="JACGWK010000001">
    <property type="protein sequence ID" value="KAL0379616.1"/>
    <property type="molecule type" value="Genomic_DNA"/>
</dbReference>
<sequence length="77" mass="8077">MEVKNDRKLGVRRRVWGAKEANEGVVSRIEGYVFGEGEGCGGGRVGRGVNVGSWGGVGMGLSLVMEPSGLGERLSNL</sequence>
<reference evidence="1" key="2">
    <citation type="journal article" date="2024" name="Plant">
        <title>Genomic evolution and insights into agronomic trait innovations of Sesamum species.</title>
        <authorList>
            <person name="Miao H."/>
            <person name="Wang L."/>
            <person name="Qu L."/>
            <person name="Liu H."/>
            <person name="Sun Y."/>
            <person name="Le M."/>
            <person name="Wang Q."/>
            <person name="Wei S."/>
            <person name="Zheng Y."/>
            <person name="Lin W."/>
            <person name="Duan Y."/>
            <person name="Cao H."/>
            <person name="Xiong S."/>
            <person name="Wang X."/>
            <person name="Wei L."/>
            <person name="Li C."/>
            <person name="Ma Q."/>
            <person name="Ju M."/>
            <person name="Zhao R."/>
            <person name="Li G."/>
            <person name="Mu C."/>
            <person name="Tian Q."/>
            <person name="Mei H."/>
            <person name="Zhang T."/>
            <person name="Gao T."/>
            <person name="Zhang H."/>
        </authorList>
    </citation>
    <scope>NUCLEOTIDE SEQUENCE</scope>
    <source>
        <strain evidence="1">G01</strain>
    </source>
</reference>
<accession>A0AAW2RJC6</accession>
<comment type="caution">
    <text evidence="1">The sequence shown here is derived from an EMBL/GenBank/DDBJ whole genome shotgun (WGS) entry which is preliminary data.</text>
</comment>
<proteinExistence type="predicted"/>
<protein>
    <submittedName>
        <fullName evidence="1">Uncharacterized protein</fullName>
    </submittedName>
</protein>
<organism evidence="1">
    <name type="scientific">Sesamum angustifolium</name>
    <dbReference type="NCBI Taxonomy" id="2727405"/>
    <lineage>
        <taxon>Eukaryota</taxon>
        <taxon>Viridiplantae</taxon>
        <taxon>Streptophyta</taxon>
        <taxon>Embryophyta</taxon>
        <taxon>Tracheophyta</taxon>
        <taxon>Spermatophyta</taxon>
        <taxon>Magnoliopsida</taxon>
        <taxon>eudicotyledons</taxon>
        <taxon>Gunneridae</taxon>
        <taxon>Pentapetalae</taxon>
        <taxon>asterids</taxon>
        <taxon>lamiids</taxon>
        <taxon>Lamiales</taxon>
        <taxon>Pedaliaceae</taxon>
        <taxon>Sesamum</taxon>
    </lineage>
</organism>
<reference evidence="1" key="1">
    <citation type="submission" date="2020-06" db="EMBL/GenBank/DDBJ databases">
        <authorList>
            <person name="Li T."/>
            <person name="Hu X."/>
            <person name="Zhang T."/>
            <person name="Song X."/>
            <person name="Zhang H."/>
            <person name="Dai N."/>
            <person name="Sheng W."/>
            <person name="Hou X."/>
            <person name="Wei L."/>
        </authorList>
    </citation>
    <scope>NUCLEOTIDE SEQUENCE</scope>
    <source>
        <strain evidence="1">G01</strain>
        <tissue evidence="1">Leaf</tissue>
    </source>
</reference>
<name>A0AAW2RJC6_9LAMI</name>
<gene>
    <name evidence="1" type="ORF">Sangu_0025900</name>
</gene>